<dbReference type="PANTHER" id="PTHR15608:SF0">
    <property type="entry name" value="HIV TAT-SPECIFIC FACTOR 1"/>
    <property type="match status" value="1"/>
</dbReference>
<dbReference type="FunFam" id="3.30.70.330:FF:000105">
    <property type="entry name" value="HIV Tat-specific factor 1 homolog"/>
    <property type="match status" value="1"/>
</dbReference>
<dbReference type="SMART" id="SM00360">
    <property type="entry name" value="RRM"/>
    <property type="match status" value="2"/>
</dbReference>
<dbReference type="PROSITE" id="PS50102">
    <property type="entry name" value="RRM"/>
    <property type="match status" value="1"/>
</dbReference>
<proteinExistence type="inferred from homology"/>
<evidence type="ECO:0000256" key="4">
    <source>
        <dbReference type="ARBA" id="ARBA00022884"/>
    </source>
</evidence>
<evidence type="ECO:0000256" key="2">
    <source>
        <dbReference type="ARBA" id="ARBA00022664"/>
    </source>
</evidence>
<evidence type="ECO:0000256" key="7">
    <source>
        <dbReference type="SAM" id="MobiDB-lite"/>
    </source>
</evidence>
<evidence type="ECO:0000313" key="10">
    <source>
        <dbReference type="Proteomes" id="UP000799766"/>
    </source>
</evidence>
<evidence type="ECO:0000259" key="8">
    <source>
        <dbReference type="PROSITE" id="PS50102"/>
    </source>
</evidence>
<dbReference type="InterPro" id="IPR012677">
    <property type="entry name" value="Nucleotide-bd_a/b_plait_sf"/>
</dbReference>
<dbReference type="GO" id="GO:0000398">
    <property type="term" value="P:mRNA splicing, via spliceosome"/>
    <property type="evidence" value="ECO:0007669"/>
    <property type="project" value="UniProtKB-ARBA"/>
</dbReference>
<keyword evidence="5" id="KW-0508">mRNA splicing</keyword>
<evidence type="ECO:0000256" key="3">
    <source>
        <dbReference type="ARBA" id="ARBA00022737"/>
    </source>
</evidence>
<dbReference type="EMBL" id="MU001672">
    <property type="protein sequence ID" value="KAF2460737.1"/>
    <property type="molecule type" value="Genomic_DNA"/>
</dbReference>
<feature type="compositionally biased region" description="Basic and acidic residues" evidence="7">
    <location>
        <begin position="100"/>
        <end position="109"/>
    </location>
</feature>
<dbReference type="Gene3D" id="3.30.70.330">
    <property type="match status" value="2"/>
</dbReference>
<feature type="compositionally biased region" description="Polar residues" evidence="7">
    <location>
        <begin position="1"/>
        <end position="12"/>
    </location>
</feature>
<accession>A0A6A6PAD2</accession>
<dbReference type="InterPro" id="IPR035979">
    <property type="entry name" value="RBD_domain_sf"/>
</dbReference>
<dbReference type="CDD" id="cd12285">
    <property type="entry name" value="RRM3_RBM39_like"/>
    <property type="match status" value="1"/>
</dbReference>
<dbReference type="Proteomes" id="UP000799766">
    <property type="component" value="Unassembled WGS sequence"/>
</dbReference>
<protein>
    <recommendedName>
        <fullName evidence="8">RRM domain-containing protein</fullName>
    </recommendedName>
</protein>
<evidence type="ECO:0000256" key="5">
    <source>
        <dbReference type="ARBA" id="ARBA00023187"/>
    </source>
</evidence>
<evidence type="ECO:0000313" key="9">
    <source>
        <dbReference type="EMBL" id="KAF2460737.1"/>
    </source>
</evidence>
<comment type="similarity">
    <text evidence="1">Belongs to the HTATSF1 family.</text>
</comment>
<dbReference type="GO" id="GO:0003723">
    <property type="term" value="F:RNA binding"/>
    <property type="evidence" value="ECO:0007669"/>
    <property type="project" value="UniProtKB-UniRule"/>
</dbReference>
<feature type="region of interest" description="Disordered" evidence="7">
    <location>
        <begin position="208"/>
        <end position="258"/>
    </location>
</feature>
<dbReference type="PANTHER" id="PTHR15608">
    <property type="entry name" value="SPLICING FACTOR U2AF-ASSOCIATED PROTEIN 2"/>
    <property type="match status" value="1"/>
</dbReference>
<feature type="domain" description="RRM" evidence="8">
    <location>
        <begin position="118"/>
        <end position="209"/>
    </location>
</feature>
<evidence type="ECO:0000256" key="1">
    <source>
        <dbReference type="ARBA" id="ARBA00007747"/>
    </source>
</evidence>
<feature type="compositionally biased region" description="Basic and acidic residues" evidence="7">
    <location>
        <begin position="210"/>
        <end position="244"/>
    </location>
</feature>
<reference evidence="9" key="1">
    <citation type="journal article" date="2020" name="Stud. Mycol.">
        <title>101 Dothideomycetes genomes: a test case for predicting lifestyles and emergence of pathogens.</title>
        <authorList>
            <person name="Haridas S."/>
            <person name="Albert R."/>
            <person name="Binder M."/>
            <person name="Bloem J."/>
            <person name="Labutti K."/>
            <person name="Salamov A."/>
            <person name="Andreopoulos B."/>
            <person name="Baker S."/>
            <person name="Barry K."/>
            <person name="Bills G."/>
            <person name="Bluhm B."/>
            <person name="Cannon C."/>
            <person name="Castanera R."/>
            <person name="Culley D."/>
            <person name="Daum C."/>
            <person name="Ezra D."/>
            <person name="Gonzalez J."/>
            <person name="Henrissat B."/>
            <person name="Kuo A."/>
            <person name="Liang C."/>
            <person name="Lipzen A."/>
            <person name="Lutzoni F."/>
            <person name="Magnuson J."/>
            <person name="Mondo S."/>
            <person name="Nolan M."/>
            <person name="Ohm R."/>
            <person name="Pangilinan J."/>
            <person name="Park H.-J."/>
            <person name="Ramirez L."/>
            <person name="Alfaro M."/>
            <person name="Sun H."/>
            <person name="Tritt A."/>
            <person name="Yoshinaga Y."/>
            <person name="Zwiers L.-H."/>
            <person name="Turgeon B."/>
            <person name="Goodwin S."/>
            <person name="Spatafora J."/>
            <person name="Crous P."/>
            <person name="Grigoriev I."/>
        </authorList>
    </citation>
    <scope>NUCLEOTIDE SEQUENCE</scope>
    <source>
        <strain evidence="9">ATCC 16933</strain>
    </source>
</reference>
<organism evidence="9 10">
    <name type="scientific">Lineolata rhizophorae</name>
    <dbReference type="NCBI Taxonomy" id="578093"/>
    <lineage>
        <taxon>Eukaryota</taxon>
        <taxon>Fungi</taxon>
        <taxon>Dikarya</taxon>
        <taxon>Ascomycota</taxon>
        <taxon>Pezizomycotina</taxon>
        <taxon>Dothideomycetes</taxon>
        <taxon>Dothideomycetes incertae sedis</taxon>
        <taxon>Lineolatales</taxon>
        <taxon>Lineolataceae</taxon>
        <taxon>Lineolata</taxon>
    </lineage>
</organism>
<keyword evidence="3" id="KW-0677">Repeat</keyword>
<keyword evidence="4 6" id="KW-0694">RNA-binding</keyword>
<keyword evidence="2" id="KW-0507">mRNA processing</keyword>
<feature type="compositionally biased region" description="Basic and acidic residues" evidence="7">
    <location>
        <begin position="76"/>
        <end position="87"/>
    </location>
</feature>
<gene>
    <name evidence="9" type="ORF">BDY21DRAFT_130815</name>
</gene>
<dbReference type="OrthoDB" id="10258585at2759"/>
<dbReference type="SUPFAM" id="SSF54928">
    <property type="entry name" value="RNA-binding domain, RBD"/>
    <property type="match status" value="2"/>
</dbReference>
<dbReference type="InterPro" id="IPR000504">
    <property type="entry name" value="RRM_dom"/>
</dbReference>
<name>A0A6A6PAD2_9PEZI</name>
<feature type="region of interest" description="Disordered" evidence="7">
    <location>
        <begin position="1"/>
        <end position="21"/>
    </location>
</feature>
<dbReference type="Pfam" id="PF00076">
    <property type="entry name" value="RRM_1"/>
    <property type="match status" value="2"/>
</dbReference>
<dbReference type="AlphaFoldDB" id="A0A6A6PAD2"/>
<sequence length="391" mass="45081">MDSQASLKSLPSEQDLETDARVSWSRADNCYICVDETGLEWEWREKEKNWFPLDDNGEKMPLEDQKYAKYGMDFRAPIKDQKPERGGPRGKKRKGSSNEPETHGKKEPSSEPPPRQNTAVFVTNLPLDATFDEIDDLFSRNGGAILEDENGNKRIKLYTDEQGRFKGEALIIYLNAISVGQAITLLDESYLSFGRTHPNGLMRVQQADMSYKKHQDDEPQQRKSRKEKIAYKEMKREQHRKVEDWNSDEETEEMGKPKKPIRNADKWVVLKHMFTLKELEDDPDAFDEIIDDVREECAKIAPVNSVLLFDQEPEGVMKVQFSSPDDAQRCVQTMRGRRFGGQAVVAYVDDGLVRFKFSRRAQKTEDDRLDDFGNWLEENSKKKEAAKNGAE</sequence>
<dbReference type="GO" id="GO:0005684">
    <property type="term" value="C:U2-type spliceosomal complex"/>
    <property type="evidence" value="ECO:0007669"/>
    <property type="project" value="TreeGrafter"/>
</dbReference>
<dbReference type="InterPro" id="IPR034393">
    <property type="entry name" value="TatSF1-like"/>
</dbReference>
<feature type="region of interest" description="Disordered" evidence="7">
    <location>
        <begin position="71"/>
        <end position="118"/>
    </location>
</feature>
<dbReference type="GO" id="GO:0005686">
    <property type="term" value="C:U2 snRNP"/>
    <property type="evidence" value="ECO:0007669"/>
    <property type="project" value="TreeGrafter"/>
</dbReference>
<evidence type="ECO:0000256" key="6">
    <source>
        <dbReference type="PROSITE-ProRule" id="PRU00176"/>
    </source>
</evidence>
<keyword evidence="10" id="KW-1185">Reference proteome</keyword>